<dbReference type="FunFam" id="3.40.50.170:FF:000009">
    <property type="entry name" value="Phosphoribosylglycinamide formyltransferase (Eurofung)"/>
    <property type="match status" value="1"/>
</dbReference>
<dbReference type="Proteomes" id="UP001362899">
    <property type="component" value="Unassembled WGS sequence"/>
</dbReference>
<dbReference type="InterPro" id="IPR036477">
    <property type="entry name" value="Formyl_transf_N_sf"/>
</dbReference>
<keyword evidence="4" id="KW-0808">Transferase</keyword>
<evidence type="ECO:0000313" key="11">
    <source>
        <dbReference type="EMBL" id="GMM51841.1"/>
    </source>
</evidence>
<evidence type="ECO:0000256" key="2">
    <source>
        <dbReference type="ARBA" id="ARBA00012254"/>
    </source>
</evidence>
<comment type="caution">
    <text evidence="11">The sequence shown here is derived from an EMBL/GenBank/DDBJ whole genome shotgun (WGS) entry which is preliminary data.</text>
</comment>
<dbReference type="EMBL" id="BTGC01000008">
    <property type="protein sequence ID" value="GMM51841.1"/>
    <property type="molecule type" value="Genomic_DNA"/>
</dbReference>
<dbReference type="EC" id="2.1.2.2" evidence="2"/>
<dbReference type="InterPro" id="IPR002376">
    <property type="entry name" value="Formyl_transf_N"/>
</dbReference>
<reference evidence="11 12" key="1">
    <citation type="journal article" date="2023" name="Elife">
        <title>Identification of key yeast species and microbe-microbe interactions impacting larval growth of Drosophila in the wild.</title>
        <authorList>
            <person name="Mure A."/>
            <person name="Sugiura Y."/>
            <person name="Maeda R."/>
            <person name="Honda K."/>
            <person name="Sakurai N."/>
            <person name="Takahashi Y."/>
            <person name="Watada M."/>
            <person name="Katoh T."/>
            <person name="Gotoh A."/>
            <person name="Gotoh Y."/>
            <person name="Taniguchi I."/>
            <person name="Nakamura K."/>
            <person name="Hayashi T."/>
            <person name="Katayama T."/>
            <person name="Uemura T."/>
            <person name="Hattori Y."/>
        </authorList>
    </citation>
    <scope>NUCLEOTIDE SEQUENCE [LARGE SCALE GENOMIC DNA]</scope>
    <source>
        <strain evidence="11 12">SB-73</strain>
    </source>
</reference>
<dbReference type="AlphaFoldDB" id="A0AAV5RJX5"/>
<dbReference type="GO" id="GO:0006189">
    <property type="term" value="P:'de novo' IMP biosynthetic process"/>
    <property type="evidence" value="ECO:0007669"/>
    <property type="project" value="InterPro"/>
</dbReference>
<evidence type="ECO:0000256" key="4">
    <source>
        <dbReference type="ARBA" id="ARBA00022679"/>
    </source>
</evidence>
<evidence type="ECO:0000256" key="1">
    <source>
        <dbReference type="ARBA" id="ARBA00005054"/>
    </source>
</evidence>
<comment type="pathway">
    <text evidence="1">Purine metabolism; IMP biosynthesis via de novo pathway; N(2)-formyl-N(1)-(5-phospho-D-ribosyl)glycinamide from N(1)-(5-phospho-D-ribosyl)glycinamide (10-formyl THF route): step 1/1.</text>
</comment>
<evidence type="ECO:0000256" key="6">
    <source>
        <dbReference type="ARBA" id="ARBA00038440"/>
    </source>
</evidence>
<keyword evidence="12" id="KW-1185">Reference proteome</keyword>
<dbReference type="NCBIfam" id="TIGR00639">
    <property type="entry name" value="PurN"/>
    <property type="match status" value="1"/>
</dbReference>
<evidence type="ECO:0000256" key="9">
    <source>
        <dbReference type="ARBA" id="ARBA00047664"/>
    </source>
</evidence>
<proteinExistence type="inferred from homology"/>
<dbReference type="HAMAP" id="MF_01930">
    <property type="entry name" value="PurN"/>
    <property type="match status" value="1"/>
</dbReference>
<dbReference type="PANTHER" id="PTHR43369:SF2">
    <property type="entry name" value="PHOSPHORIBOSYLGLYCINAMIDE FORMYLTRANSFERASE"/>
    <property type="match status" value="1"/>
</dbReference>
<comment type="catalytic activity">
    <reaction evidence="9">
        <text>N(1)-(5-phospho-beta-D-ribosyl)glycinamide + (6R)-10-formyltetrahydrofolate = N(2)-formyl-N(1)-(5-phospho-beta-D-ribosyl)glycinamide + (6S)-5,6,7,8-tetrahydrofolate + H(+)</text>
        <dbReference type="Rhea" id="RHEA:15053"/>
        <dbReference type="ChEBI" id="CHEBI:15378"/>
        <dbReference type="ChEBI" id="CHEBI:57453"/>
        <dbReference type="ChEBI" id="CHEBI:143788"/>
        <dbReference type="ChEBI" id="CHEBI:147286"/>
        <dbReference type="ChEBI" id="CHEBI:195366"/>
        <dbReference type="EC" id="2.1.2.2"/>
    </reaction>
</comment>
<evidence type="ECO:0000256" key="7">
    <source>
        <dbReference type="ARBA" id="ARBA00041324"/>
    </source>
</evidence>
<dbReference type="GO" id="GO:0004644">
    <property type="term" value="F:phosphoribosylglycinamide formyltransferase activity"/>
    <property type="evidence" value="ECO:0007669"/>
    <property type="project" value="UniProtKB-EC"/>
</dbReference>
<evidence type="ECO:0000256" key="3">
    <source>
        <dbReference type="ARBA" id="ARBA00022076"/>
    </source>
</evidence>
<organism evidence="11 12">
    <name type="scientific">Starmerella bacillaris</name>
    <name type="common">Yeast</name>
    <name type="synonym">Candida zemplinina</name>
    <dbReference type="NCBI Taxonomy" id="1247836"/>
    <lineage>
        <taxon>Eukaryota</taxon>
        <taxon>Fungi</taxon>
        <taxon>Dikarya</taxon>
        <taxon>Ascomycota</taxon>
        <taxon>Saccharomycotina</taxon>
        <taxon>Dipodascomycetes</taxon>
        <taxon>Dipodascales</taxon>
        <taxon>Trichomonascaceae</taxon>
        <taxon>Starmerella</taxon>
    </lineage>
</organism>
<dbReference type="SUPFAM" id="SSF53328">
    <property type="entry name" value="Formyltransferase"/>
    <property type="match status" value="1"/>
</dbReference>
<dbReference type="InterPro" id="IPR004607">
    <property type="entry name" value="GART"/>
</dbReference>
<feature type="domain" description="Formyl transferase N-terminal" evidence="10">
    <location>
        <begin position="1"/>
        <end position="193"/>
    </location>
</feature>
<evidence type="ECO:0000256" key="8">
    <source>
        <dbReference type="ARBA" id="ARBA00041682"/>
    </source>
</evidence>
<evidence type="ECO:0000259" key="10">
    <source>
        <dbReference type="Pfam" id="PF00551"/>
    </source>
</evidence>
<dbReference type="Pfam" id="PF00551">
    <property type="entry name" value="Formyl_trans_N"/>
    <property type="match status" value="1"/>
</dbReference>
<name>A0AAV5RJX5_STABA</name>
<evidence type="ECO:0000313" key="12">
    <source>
        <dbReference type="Proteomes" id="UP001362899"/>
    </source>
</evidence>
<gene>
    <name evidence="11" type="ORF">DASB73_028040</name>
</gene>
<protein>
    <recommendedName>
        <fullName evidence="3">Phosphoribosylglycinamide formyltransferase</fullName>
        <ecNumber evidence="2">2.1.2.2</ecNumber>
    </recommendedName>
    <alternativeName>
        <fullName evidence="8">5'-phosphoribosylglycinamide transformylase</fullName>
    </alternativeName>
    <alternativeName>
        <fullName evidence="7">GAR transformylase</fullName>
    </alternativeName>
</protein>
<dbReference type="InterPro" id="IPR001555">
    <property type="entry name" value="GART_AS"/>
</dbReference>
<evidence type="ECO:0000256" key="5">
    <source>
        <dbReference type="ARBA" id="ARBA00022755"/>
    </source>
</evidence>
<dbReference type="PANTHER" id="PTHR43369">
    <property type="entry name" value="PHOSPHORIBOSYLGLYCINAMIDE FORMYLTRANSFERASE"/>
    <property type="match status" value="1"/>
</dbReference>
<dbReference type="CDD" id="cd08645">
    <property type="entry name" value="FMT_core_GART"/>
    <property type="match status" value="1"/>
</dbReference>
<sequence>MSIVVLISGNGSNLQALIDSNQPISHVISSSSTAFGLKRAEKAGIPTTVHNLQSYYKKLNATTKEERTNARNQFNTDLANIVISMKPDLVVCAGWMLILSKSFLEPLSDQNIDIINLHPALPNAFPGIHAIERAWEAGQKGEISKGGLMIHYVIAAVDEGEPLIVKELDLKKDETVEEYENRVHALEHQAIVEGTELALKTALNRK</sequence>
<keyword evidence="5" id="KW-0658">Purine biosynthesis</keyword>
<dbReference type="Gene3D" id="3.40.50.170">
    <property type="entry name" value="Formyl transferase, N-terminal domain"/>
    <property type="match status" value="1"/>
</dbReference>
<comment type="similarity">
    <text evidence="6">Belongs to the GART family.</text>
</comment>
<dbReference type="PROSITE" id="PS00373">
    <property type="entry name" value="GART"/>
    <property type="match status" value="1"/>
</dbReference>
<dbReference type="GO" id="GO:0005737">
    <property type="term" value="C:cytoplasm"/>
    <property type="evidence" value="ECO:0007669"/>
    <property type="project" value="TreeGrafter"/>
</dbReference>
<accession>A0AAV5RJX5</accession>